<dbReference type="Pfam" id="PF06055">
    <property type="entry name" value="ExoD"/>
    <property type="match status" value="1"/>
</dbReference>
<feature type="transmembrane region" description="Helical" evidence="1">
    <location>
        <begin position="177"/>
        <end position="196"/>
    </location>
</feature>
<dbReference type="PANTHER" id="PTHR41795:SF1">
    <property type="entry name" value="EXOPOLYSACCHARIDE SYNTHESIS PROTEIN"/>
    <property type="match status" value="1"/>
</dbReference>
<dbReference type="InterPro" id="IPR010331">
    <property type="entry name" value="ExoD"/>
</dbReference>
<accession>A0ABV7SZS8</accession>
<sequence>MREQDDPQTMTELVERLGDAGDPERRVTIGEMVEAAGQCSFGVMLMVPGLLVLSPLSGIPGIPTFIAAMVTLISVQLLIGRHSFWLPNWLLKRSASRPKFNKAQHFMLKIARVVDKLSRRRLVFLASGPAVRVVALLCLAIAVTMPPLEILPFTSSLAGAVFSVLGLGLMARDGVMVLIALGFCAVLVFSVLRVLLF</sequence>
<feature type="transmembrane region" description="Helical" evidence="1">
    <location>
        <begin position="35"/>
        <end position="53"/>
    </location>
</feature>
<feature type="transmembrane region" description="Helical" evidence="1">
    <location>
        <begin position="59"/>
        <end position="79"/>
    </location>
</feature>
<feature type="transmembrane region" description="Helical" evidence="1">
    <location>
        <begin position="150"/>
        <end position="170"/>
    </location>
</feature>
<dbReference type="RefSeq" id="WP_386360325.1">
    <property type="nucleotide sequence ID" value="NZ_JBHRXZ010000002.1"/>
</dbReference>
<protein>
    <submittedName>
        <fullName evidence="2">Exopolysaccharide biosynthesis protein</fullName>
    </submittedName>
</protein>
<comment type="caution">
    <text evidence="2">The sequence shown here is derived from an EMBL/GenBank/DDBJ whole genome shotgun (WGS) entry which is preliminary data.</text>
</comment>
<reference evidence="3" key="1">
    <citation type="journal article" date="2019" name="Int. J. Syst. Evol. Microbiol.">
        <title>The Global Catalogue of Microorganisms (GCM) 10K type strain sequencing project: providing services to taxonomists for standard genome sequencing and annotation.</title>
        <authorList>
            <consortium name="The Broad Institute Genomics Platform"/>
            <consortium name="The Broad Institute Genome Sequencing Center for Infectious Disease"/>
            <person name="Wu L."/>
            <person name="Ma J."/>
        </authorList>
    </citation>
    <scope>NUCLEOTIDE SEQUENCE [LARGE SCALE GENOMIC DNA]</scope>
    <source>
        <strain evidence="3">KCTC 42447</strain>
    </source>
</reference>
<organism evidence="2 3">
    <name type="scientific">Stutzerimonas tarimensis</name>
    <dbReference type="NCBI Taxonomy" id="1507735"/>
    <lineage>
        <taxon>Bacteria</taxon>
        <taxon>Pseudomonadati</taxon>
        <taxon>Pseudomonadota</taxon>
        <taxon>Gammaproteobacteria</taxon>
        <taxon>Pseudomonadales</taxon>
        <taxon>Pseudomonadaceae</taxon>
        <taxon>Stutzerimonas</taxon>
    </lineage>
</organism>
<evidence type="ECO:0000256" key="1">
    <source>
        <dbReference type="SAM" id="Phobius"/>
    </source>
</evidence>
<evidence type="ECO:0000313" key="3">
    <source>
        <dbReference type="Proteomes" id="UP001595630"/>
    </source>
</evidence>
<name>A0ABV7SZS8_9GAMM</name>
<dbReference type="PIRSF" id="PIRSF033239">
    <property type="entry name" value="ExoD"/>
    <property type="match status" value="1"/>
</dbReference>
<dbReference type="EMBL" id="JBHRXZ010000002">
    <property type="protein sequence ID" value="MFC3606350.1"/>
    <property type="molecule type" value="Genomic_DNA"/>
</dbReference>
<evidence type="ECO:0000313" key="2">
    <source>
        <dbReference type="EMBL" id="MFC3606350.1"/>
    </source>
</evidence>
<keyword evidence="1" id="KW-0812">Transmembrane</keyword>
<keyword evidence="1" id="KW-0472">Membrane</keyword>
<dbReference type="PANTHER" id="PTHR41795">
    <property type="entry name" value="EXOPOLYSACCHARIDE SYNTHESIS PROTEIN"/>
    <property type="match status" value="1"/>
</dbReference>
<keyword evidence="3" id="KW-1185">Reference proteome</keyword>
<proteinExistence type="predicted"/>
<dbReference type="Proteomes" id="UP001595630">
    <property type="component" value="Unassembled WGS sequence"/>
</dbReference>
<keyword evidence="1" id="KW-1133">Transmembrane helix</keyword>
<feature type="transmembrane region" description="Helical" evidence="1">
    <location>
        <begin position="122"/>
        <end position="144"/>
    </location>
</feature>
<gene>
    <name evidence="2" type="ORF">ACFOMF_00935</name>
</gene>